<dbReference type="InterPro" id="IPR036388">
    <property type="entry name" value="WH-like_DNA-bd_sf"/>
</dbReference>
<dbReference type="PANTHER" id="PTHR30537:SF3">
    <property type="entry name" value="TRANSCRIPTIONAL REGULATORY PROTEIN"/>
    <property type="match status" value="1"/>
</dbReference>
<dbReference type="RefSeq" id="WP_164129666.1">
    <property type="nucleotide sequence ID" value="NZ_JAAGOX010000014.1"/>
</dbReference>
<dbReference type="SUPFAM" id="SSF46785">
    <property type="entry name" value="Winged helix' DNA-binding domain"/>
    <property type="match status" value="1"/>
</dbReference>
<dbReference type="PANTHER" id="PTHR30537">
    <property type="entry name" value="HTH-TYPE TRANSCRIPTIONAL REGULATOR"/>
    <property type="match status" value="1"/>
</dbReference>
<dbReference type="InterPro" id="IPR000847">
    <property type="entry name" value="LysR_HTH_N"/>
</dbReference>
<dbReference type="Gene3D" id="3.40.190.290">
    <property type="match status" value="1"/>
</dbReference>
<keyword evidence="4" id="KW-0804">Transcription</keyword>
<dbReference type="Gene3D" id="1.10.10.10">
    <property type="entry name" value="Winged helix-like DNA-binding domain superfamily/Winged helix DNA-binding domain"/>
    <property type="match status" value="1"/>
</dbReference>
<dbReference type="InterPro" id="IPR036390">
    <property type="entry name" value="WH_DNA-bd_sf"/>
</dbReference>
<dbReference type="SUPFAM" id="SSF53850">
    <property type="entry name" value="Periplasmic binding protein-like II"/>
    <property type="match status" value="1"/>
</dbReference>
<keyword evidence="3" id="KW-0238">DNA-binding</keyword>
<dbReference type="GO" id="GO:0043565">
    <property type="term" value="F:sequence-specific DNA binding"/>
    <property type="evidence" value="ECO:0007669"/>
    <property type="project" value="TreeGrafter"/>
</dbReference>
<comment type="caution">
    <text evidence="6">The sequence shown here is derived from an EMBL/GenBank/DDBJ whole genome shotgun (WGS) entry which is preliminary data.</text>
</comment>
<dbReference type="PRINTS" id="PR00039">
    <property type="entry name" value="HTHLYSR"/>
</dbReference>
<evidence type="ECO:0000313" key="6">
    <source>
        <dbReference type="EMBL" id="NDW45468.1"/>
    </source>
</evidence>
<dbReference type="PROSITE" id="PS50931">
    <property type="entry name" value="HTH_LYSR"/>
    <property type="match status" value="1"/>
</dbReference>
<dbReference type="GO" id="GO:0003700">
    <property type="term" value="F:DNA-binding transcription factor activity"/>
    <property type="evidence" value="ECO:0007669"/>
    <property type="project" value="InterPro"/>
</dbReference>
<dbReference type="GO" id="GO:0006351">
    <property type="term" value="P:DNA-templated transcription"/>
    <property type="evidence" value="ECO:0007669"/>
    <property type="project" value="TreeGrafter"/>
</dbReference>
<name>A0A6B2NQ20_9RHOB</name>
<dbReference type="EMBL" id="JAAGOX010000014">
    <property type="protein sequence ID" value="NDW45468.1"/>
    <property type="molecule type" value="Genomic_DNA"/>
</dbReference>
<reference evidence="6" key="1">
    <citation type="submission" date="2020-02" db="EMBL/GenBank/DDBJ databases">
        <title>Delineation of the pyrene-degrading pathway in Roseobacter clade bacteria by genomic analysis.</title>
        <authorList>
            <person name="Zhou H."/>
            <person name="Wang H."/>
        </authorList>
    </citation>
    <scope>NUCLEOTIDE SEQUENCE</scope>
    <source>
        <strain evidence="6">PrR005</strain>
    </source>
</reference>
<dbReference type="Pfam" id="PF03466">
    <property type="entry name" value="LysR_substrate"/>
    <property type="match status" value="1"/>
</dbReference>
<protein>
    <submittedName>
        <fullName evidence="6">LysR family transcriptional regulator</fullName>
    </submittedName>
</protein>
<dbReference type="InterPro" id="IPR058163">
    <property type="entry name" value="LysR-type_TF_proteobact-type"/>
</dbReference>
<evidence type="ECO:0000256" key="1">
    <source>
        <dbReference type="ARBA" id="ARBA00009437"/>
    </source>
</evidence>
<feature type="domain" description="HTH lysR-type" evidence="5">
    <location>
        <begin position="7"/>
        <end position="64"/>
    </location>
</feature>
<dbReference type="InterPro" id="IPR005119">
    <property type="entry name" value="LysR_subst-bd"/>
</dbReference>
<sequence>MSDLTKLDWNHIRAFLKTAEAGSLSAAARRLDLTQPTLSRQVAALEQDLGVMLFERIGRTLVLTEAGADLLEHTRAMGAAADRVALAASGQAQSIEGRVRITASDVMSSYVLPEALRRIRDQAPRLEIEVIAANDIRDLMRREADIAIRHVRPEQPDLIARLVREATAHFYAATRYLDRRGRPVTKADLATHDFIAFGDVTEMLGHLTPIGLPLTRANFRLGSQSGVVAWDYVRQGFGIAPMGDDVAALTEDVERVLPEMDPLVFPVWLTAHREVHTSRRIRLVFDILAEYLSESGKG</sequence>
<keyword evidence="2" id="KW-0805">Transcription regulation</keyword>
<proteinExistence type="inferred from homology"/>
<dbReference type="FunFam" id="1.10.10.10:FF:000001">
    <property type="entry name" value="LysR family transcriptional regulator"/>
    <property type="match status" value="1"/>
</dbReference>
<evidence type="ECO:0000259" key="5">
    <source>
        <dbReference type="PROSITE" id="PS50931"/>
    </source>
</evidence>
<evidence type="ECO:0000256" key="4">
    <source>
        <dbReference type="ARBA" id="ARBA00023163"/>
    </source>
</evidence>
<evidence type="ECO:0000256" key="2">
    <source>
        <dbReference type="ARBA" id="ARBA00023015"/>
    </source>
</evidence>
<dbReference type="Pfam" id="PF00126">
    <property type="entry name" value="HTH_1"/>
    <property type="match status" value="1"/>
</dbReference>
<organism evidence="6">
    <name type="scientific">Ruegeria sp. PrR005</name>
    <dbReference type="NCBI Taxonomy" id="2706882"/>
    <lineage>
        <taxon>Bacteria</taxon>
        <taxon>Pseudomonadati</taxon>
        <taxon>Pseudomonadota</taxon>
        <taxon>Alphaproteobacteria</taxon>
        <taxon>Rhodobacterales</taxon>
        <taxon>Roseobacteraceae</taxon>
        <taxon>Ruegeria</taxon>
    </lineage>
</organism>
<accession>A0A6B2NQ20</accession>
<gene>
    <name evidence="6" type="ORF">G0P99_10895</name>
</gene>
<evidence type="ECO:0000256" key="3">
    <source>
        <dbReference type="ARBA" id="ARBA00023125"/>
    </source>
</evidence>
<comment type="similarity">
    <text evidence="1">Belongs to the LysR transcriptional regulatory family.</text>
</comment>
<dbReference type="AlphaFoldDB" id="A0A6B2NQ20"/>